<keyword evidence="4 6" id="KW-0694">RNA-binding</keyword>
<dbReference type="SMART" id="SM00360">
    <property type="entry name" value="RRM"/>
    <property type="match status" value="5"/>
</dbReference>
<gene>
    <name evidence="9" type="primary">mrd1</name>
    <name evidence="9" type="ORF">PPL_10416</name>
</gene>
<feature type="compositionally biased region" description="Basic and acidic residues" evidence="7">
    <location>
        <begin position="226"/>
        <end position="240"/>
    </location>
</feature>
<dbReference type="RefSeq" id="XP_020428332.1">
    <property type="nucleotide sequence ID" value="XM_020581192.1"/>
</dbReference>
<dbReference type="SUPFAM" id="SSF54928">
    <property type="entry name" value="RNA-binding domain, RBD"/>
    <property type="match status" value="4"/>
</dbReference>
<comment type="subcellular location">
    <subcellularLocation>
        <location evidence="1">Nucleus</location>
    </subcellularLocation>
</comment>
<evidence type="ECO:0000259" key="8">
    <source>
        <dbReference type="PROSITE" id="PS50102"/>
    </source>
</evidence>
<comment type="caution">
    <text evidence="9">The sequence shown here is derived from an EMBL/GenBank/DDBJ whole genome shotgun (WGS) entry which is preliminary data.</text>
</comment>
<protein>
    <submittedName>
        <fullName evidence="9">RNA-binding region RNP-1 domain-containing protein</fullName>
    </submittedName>
</protein>
<dbReference type="GO" id="GO:0005634">
    <property type="term" value="C:nucleus"/>
    <property type="evidence" value="ECO:0007669"/>
    <property type="project" value="UniProtKB-SubCell"/>
</dbReference>
<name>D3BR13_HETP5</name>
<reference evidence="9 10" key="1">
    <citation type="journal article" date="2011" name="Genome Res.">
        <title>Phylogeny-wide analysis of social amoeba genomes highlights ancient origins for complex intercellular communication.</title>
        <authorList>
            <person name="Heidel A.J."/>
            <person name="Lawal H.M."/>
            <person name="Felder M."/>
            <person name="Schilde C."/>
            <person name="Helps N.R."/>
            <person name="Tunggal B."/>
            <person name="Rivero F."/>
            <person name="John U."/>
            <person name="Schleicher M."/>
            <person name="Eichinger L."/>
            <person name="Platzer M."/>
            <person name="Noegel A.A."/>
            <person name="Schaap P."/>
            <person name="Gloeckner G."/>
        </authorList>
    </citation>
    <scope>NUCLEOTIDE SEQUENCE [LARGE SCALE GENOMIC DNA]</scope>
    <source>
        <strain evidence="10">ATCC 26659 / Pp 5 / PN500</strain>
    </source>
</reference>
<dbReference type="AlphaFoldDB" id="D3BR13"/>
<feature type="domain" description="RRM" evidence="8">
    <location>
        <begin position="777"/>
        <end position="854"/>
    </location>
</feature>
<evidence type="ECO:0000256" key="6">
    <source>
        <dbReference type="PROSITE-ProRule" id="PRU00176"/>
    </source>
</evidence>
<feature type="domain" description="RRM" evidence="8">
    <location>
        <begin position="3"/>
        <end position="79"/>
    </location>
</feature>
<feature type="domain" description="RRM" evidence="8">
    <location>
        <begin position="515"/>
        <end position="587"/>
    </location>
</feature>
<feature type="compositionally biased region" description="Low complexity" evidence="7">
    <location>
        <begin position="626"/>
        <end position="640"/>
    </location>
</feature>
<dbReference type="InterPro" id="IPR012677">
    <property type="entry name" value="Nucleotide-bd_a/b_plait_sf"/>
</dbReference>
<dbReference type="InterPro" id="IPR000504">
    <property type="entry name" value="RRM_dom"/>
</dbReference>
<dbReference type="Proteomes" id="UP000001396">
    <property type="component" value="Unassembled WGS sequence"/>
</dbReference>
<comment type="similarity">
    <text evidence="2">Belongs to the RRM MRD1 family.</text>
</comment>
<dbReference type="Gene3D" id="3.30.70.330">
    <property type="match status" value="5"/>
</dbReference>
<evidence type="ECO:0000313" key="9">
    <source>
        <dbReference type="EMBL" id="EFA76199.1"/>
    </source>
</evidence>
<feature type="compositionally biased region" description="Acidic residues" evidence="7">
    <location>
        <begin position="208"/>
        <end position="222"/>
    </location>
</feature>
<dbReference type="PROSITE" id="PS50102">
    <property type="entry name" value="RRM"/>
    <property type="match status" value="5"/>
</dbReference>
<keyword evidence="3" id="KW-0677">Repeat</keyword>
<evidence type="ECO:0000256" key="4">
    <source>
        <dbReference type="ARBA" id="ARBA00022884"/>
    </source>
</evidence>
<dbReference type="Pfam" id="PF00076">
    <property type="entry name" value="RRM_1"/>
    <property type="match status" value="5"/>
</dbReference>
<dbReference type="STRING" id="670386.D3BR13"/>
<dbReference type="CDD" id="cd12565">
    <property type="entry name" value="RRM1_MRD1"/>
    <property type="match status" value="1"/>
</dbReference>
<dbReference type="CDD" id="cd12317">
    <property type="entry name" value="RRM4_RBM19_RRM3_MRD1"/>
    <property type="match status" value="1"/>
</dbReference>
<feature type="compositionally biased region" description="Acidic residues" evidence="7">
    <location>
        <begin position="261"/>
        <end position="287"/>
    </location>
</feature>
<dbReference type="FunFam" id="3.30.70.330:FF:000277">
    <property type="entry name" value="RNA binding motif protein 19"/>
    <property type="match status" value="1"/>
</dbReference>
<feature type="domain" description="RRM" evidence="8">
    <location>
        <begin position="670"/>
        <end position="752"/>
    </location>
</feature>
<dbReference type="InterPro" id="IPR052462">
    <property type="entry name" value="SLIRP/GR-RBP-like"/>
</dbReference>
<evidence type="ECO:0000256" key="2">
    <source>
        <dbReference type="ARBA" id="ARBA00008033"/>
    </source>
</evidence>
<evidence type="ECO:0000256" key="7">
    <source>
        <dbReference type="SAM" id="MobiDB-lite"/>
    </source>
</evidence>
<accession>D3BR13</accession>
<evidence type="ECO:0000256" key="5">
    <source>
        <dbReference type="ARBA" id="ARBA00023242"/>
    </source>
</evidence>
<feature type="compositionally biased region" description="Acidic residues" evidence="7">
    <location>
        <begin position="132"/>
        <end position="144"/>
    </location>
</feature>
<evidence type="ECO:0000256" key="1">
    <source>
        <dbReference type="ARBA" id="ARBA00004123"/>
    </source>
</evidence>
<feature type="compositionally biased region" description="Basic and acidic residues" evidence="7">
    <location>
        <begin position="101"/>
        <end position="122"/>
    </location>
</feature>
<feature type="compositionally biased region" description="Low complexity" evidence="7">
    <location>
        <begin position="406"/>
        <end position="426"/>
    </location>
</feature>
<feature type="compositionally biased region" description="Basic and acidic residues" evidence="7">
    <location>
        <begin position="183"/>
        <end position="201"/>
    </location>
</feature>
<dbReference type="EMBL" id="ADBJ01000049">
    <property type="protein sequence ID" value="EFA76199.1"/>
    <property type="molecule type" value="Genomic_DNA"/>
</dbReference>
<evidence type="ECO:0000256" key="3">
    <source>
        <dbReference type="ARBA" id="ARBA00022737"/>
    </source>
</evidence>
<evidence type="ECO:0000313" key="10">
    <source>
        <dbReference type="Proteomes" id="UP000001396"/>
    </source>
</evidence>
<dbReference type="OMA" id="FNNTCIQ"/>
<feature type="domain" description="RRM" evidence="8">
    <location>
        <begin position="326"/>
        <end position="404"/>
    </location>
</feature>
<dbReference type="PANTHER" id="PTHR48027">
    <property type="entry name" value="HETEROGENEOUS NUCLEAR RIBONUCLEOPROTEIN 87F-RELATED"/>
    <property type="match status" value="1"/>
</dbReference>
<feature type="compositionally biased region" description="Basic and acidic residues" evidence="7">
    <location>
        <begin position="288"/>
        <end position="316"/>
    </location>
</feature>
<feature type="region of interest" description="Disordered" evidence="7">
    <location>
        <begin position="606"/>
        <end position="640"/>
    </location>
</feature>
<feature type="region of interest" description="Disordered" evidence="7">
    <location>
        <begin position="84"/>
        <end position="316"/>
    </location>
</feature>
<feature type="compositionally biased region" description="Basic and acidic residues" evidence="7">
    <location>
        <begin position="606"/>
        <end position="625"/>
    </location>
</feature>
<sequence>MTTRVCIKQLPKHLTEKRLKDHFERFGTVTDCKIMKSRDGKSRMFGFIGFSSESAAKQALVLNNTYLDTSKIIVEKAVDSESVSRPWSKYSAGSSAFNKAQELEKQKQLTEQQKKKDAEEKLKNKRKGVGGDGDDDIDENDPEYQEFKRMHQRTQRNNWSNNDDDRVKSEDAQQDQTKKKRKIEHDYKKNKDLIVFDDDIKGATTTTGEDDDDDDDLYEDMPIDNKSNDTNETEENKLAKDSAISDLDWLKSKMNNSNDKEDSEDDEDEDENEEEEEESEEEEEEEEEKVKKVEKVKEVKGGGEDDEAKVNDYAKQEVEEDVGETGRLFIRNLAYTVTEDDLKKLFEPFGKLSEIYIPIDRNSKKSKGIAFLLFMIPENAMRAMTEMDGKAIQGRLVHILPAKITQQSKQQQQDSNGQQNQSSSFKQQKEREQKAAAGATYNWNSLFMRSDAIISSLAERYKLTQGEVLDPNATDLAVRMTLMETHIINETKKFLEEEGVVIEKIGGKGIERSKTVILVKNIPHKTTQTELETMFSRFGELARVLLTPARTLALLEFYHVSEAKLAFQNLAYTKFHHVPLYLEWAPIGVFTKQAISLEDKIKQREQREQEQRQQEKQQQKLEKEQQNNNKKQQQDKNNNNHNNIIVKQENEEVDSSKPQQQQQQQDKQTFYVFVKNLNFDTTSETLRERFKSIRDFISVNVATKLHHKTGEKLSHGYGFAEFGTKQGAYECIKKWHNATVDGHEIVLKLSDKASATKELPANAKRSIDPTPANVVSTKISVKNIPFEASPAEVRKLFATYGELQSVRIPKKPTGGHRGFGFVQYLTEQEAKNAMDALRNSHLYGRHLVLEFAELDKNIDQLRQKATEEYNKLKK</sequence>
<organism evidence="9 10">
    <name type="scientific">Heterostelium pallidum (strain ATCC 26659 / Pp 5 / PN500)</name>
    <name type="common">Cellular slime mold</name>
    <name type="synonym">Polysphondylium pallidum</name>
    <dbReference type="NCBI Taxonomy" id="670386"/>
    <lineage>
        <taxon>Eukaryota</taxon>
        <taxon>Amoebozoa</taxon>
        <taxon>Evosea</taxon>
        <taxon>Eumycetozoa</taxon>
        <taxon>Dictyostelia</taxon>
        <taxon>Acytosteliales</taxon>
        <taxon>Acytosteliaceae</taxon>
        <taxon>Heterostelium</taxon>
    </lineage>
</organism>
<proteinExistence type="inferred from homology"/>
<dbReference type="GeneID" id="31365885"/>
<dbReference type="GO" id="GO:0003723">
    <property type="term" value="F:RNA binding"/>
    <property type="evidence" value="ECO:0007669"/>
    <property type="project" value="UniProtKB-UniRule"/>
</dbReference>
<dbReference type="FunCoup" id="D3BR13">
    <property type="interactions" value="1088"/>
</dbReference>
<keyword evidence="10" id="KW-1185">Reference proteome</keyword>
<dbReference type="InterPro" id="IPR035979">
    <property type="entry name" value="RBD_domain_sf"/>
</dbReference>
<dbReference type="InParanoid" id="D3BR13"/>
<keyword evidence="5" id="KW-0539">Nucleus</keyword>
<feature type="region of interest" description="Disordered" evidence="7">
    <location>
        <begin position="405"/>
        <end position="431"/>
    </location>
</feature>
<feature type="compositionally biased region" description="Polar residues" evidence="7">
    <location>
        <begin position="84"/>
        <end position="98"/>
    </location>
</feature>
<dbReference type="CDD" id="cd12320">
    <property type="entry name" value="RRM6_RBM19_RRM5_MRD1"/>
    <property type="match status" value="1"/>
</dbReference>